<dbReference type="Proteomes" id="UP000625711">
    <property type="component" value="Unassembled WGS sequence"/>
</dbReference>
<accession>A0A834M4I5</accession>
<evidence type="ECO:0000256" key="1">
    <source>
        <dbReference type="SAM" id="MobiDB-lite"/>
    </source>
</evidence>
<dbReference type="AlphaFoldDB" id="A0A834M4I5"/>
<reference evidence="2" key="1">
    <citation type="submission" date="2020-08" db="EMBL/GenBank/DDBJ databases">
        <title>Genome sequencing and assembly of the red palm weevil Rhynchophorus ferrugineus.</title>
        <authorList>
            <person name="Dias G.B."/>
            <person name="Bergman C.M."/>
            <person name="Manee M."/>
        </authorList>
    </citation>
    <scope>NUCLEOTIDE SEQUENCE</scope>
    <source>
        <strain evidence="2">AA-2017</strain>
        <tissue evidence="2">Whole larva</tissue>
    </source>
</reference>
<protein>
    <submittedName>
        <fullName evidence="2">Uncharacterized protein</fullName>
    </submittedName>
</protein>
<keyword evidence="3" id="KW-1185">Reference proteome</keyword>
<evidence type="ECO:0000313" key="2">
    <source>
        <dbReference type="EMBL" id="KAF7271736.1"/>
    </source>
</evidence>
<sequence length="365" mass="42535">MCSCRNCLPNLKPTKTILCPCPPPKKLLTSLSWTTRNDSSSVKAILHPECLSPRLKFGEKTRGQVTQKHLLSRNNCYCLDRRPPKPTLFNRPNSCISYQTLDDQIELKEKLPKHRLFQKENGLLENVPLNFTDQRERYEEYREREEERFKTEVDEFRQNEKSLVAQQKEDSVNTILGTQQYNTETHTASDDESRASEKSELPDISNESFRPELPKYHSYTVPEFRKEYYFETHDIDKGFSEIRRDHTCVHQFKLTDRWRADPVNKDAFGRSRCKVCDRVMEGSSVNLSTSYLFDEKSGHSKIKNFALAYKHGLAPRTINLGRGNSKVELIVNEKDLAKLTGFVEKNHKVQFSNSLALRHQRMRAV</sequence>
<evidence type="ECO:0000313" key="3">
    <source>
        <dbReference type="Proteomes" id="UP000625711"/>
    </source>
</evidence>
<name>A0A834M4I5_RHYFE</name>
<dbReference type="EMBL" id="JAACXV010013907">
    <property type="protein sequence ID" value="KAF7271736.1"/>
    <property type="molecule type" value="Genomic_DNA"/>
</dbReference>
<feature type="compositionally biased region" description="Basic and acidic residues" evidence="1">
    <location>
        <begin position="187"/>
        <end position="201"/>
    </location>
</feature>
<dbReference type="OrthoDB" id="10002384at2759"/>
<gene>
    <name evidence="2" type="ORF">GWI33_015415</name>
</gene>
<feature type="region of interest" description="Disordered" evidence="1">
    <location>
        <begin position="179"/>
        <end position="209"/>
    </location>
</feature>
<proteinExistence type="predicted"/>
<organism evidence="2 3">
    <name type="scientific">Rhynchophorus ferrugineus</name>
    <name type="common">Red palm weevil</name>
    <name type="synonym">Curculio ferrugineus</name>
    <dbReference type="NCBI Taxonomy" id="354439"/>
    <lineage>
        <taxon>Eukaryota</taxon>
        <taxon>Metazoa</taxon>
        <taxon>Ecdysozoa</taxon>
        <taxon>Arthropoda</taxon>
        <taxon>Hexapoda</taxon>
        <taxon>Insecta</taxon>
        <taxon>Pterygota</taxon>
        <taxon>Neoptera</taxon>
        <taxon>Endopterygota</taxon>
        <taxon>Coleoptera</taxon>
        <taxon>Polyphaga</taxon>
        <taxon>Cucujiformia</taxon>
        <taxon>Curculionidae</taxon>
        <taxon>Dryophthorinae</taxon>
        <taxon>Rhynchophorus</taxon>
    </lineage>
</organism>
<comment type="caution">
    <text evidence="2">The sequence shown here is derived from an EMBL/GenBank/DDBJ whole genome shotgun (WGS) entry which is preliminary data.</text>
</comment>